<dbReference type="SUPFAM" id="SSF55040">
    <property type="entry name" value="Molybdenum cofactor biosynthesis protein C, MoaC"/>
    <property type="match status" value="1"/>
</dbReference>
<comment type="function">
    <text evidence="6">Catalyzes the conversion of (8S)-3',8-cyclo-7,8-dihydroguanosine 5'-triphosphate to cyclic pyranopterin monophosphate (cPMP).</text>
</comment>
<evidence type="ECO:0000259" key="7">
    <source>
        <dbReference type="Pfam" id="PF01967"/>
    </source>
</evidence>
<evidence type="ECO:0000256" key="5">
    <source>
        <dbReference type="ARBA" id="ARBA00023239"/>
    </source>
</evidence>
<evidence type="ECO:0000256" key="3">
    <source>
        <dbReference type="ARBA" id="ARBA00012575"/>
    </source>
</evidence>
<dbReference type="Gene3D" id="3.30.70.640">
    <property type="entry name" value="Molybdopterin cofactor biosynthesis C (MoaC) domain"/>
    <property type="match status" value="1"/>
</dbReference>
<proteinExistence type="inferred from homology"/>
<comment type="similarity">
    <text evidence="6">Belongs to the MoaC family.</text>
</comment>
<dbReference type="RefSeq" id="WP_268008229.1">
    <property type="nucleotide sequence ID" value="NZ_BSUT01000001.1"/>
</dbReference>
<evidence type="ECO:0000256" key="6">
    <source>
        <dbReference type="HAMAP-Rule" id="MF_01224"/>
    </source>
</evidence>
<sequence>MSTEPKFTHLTPDGRPVMVDVSDKPTTNRVAIAQSLVRMQPSTRDAIVHQAIRKGDVLSIAQLAGIMAAKKTSDLIPLCHHVPLHHVSLELTFADEVEERTEAVLSIQAKVETAYQTGVEMEALTACSVAALTVYDMCKAMDRGMVVEQVKLLYKDGGKSGVFQAISTSR</sequence>
<evidence type="ECO:0000256" key="1">
    <source>
        <dbReference type="ARBA" id="ARBA00001637"/>
    </source>
</evidence>
<comment type="subunit">
    <text evidence="6">Homohexamer; trimer of dimers.</text>
</comment>
<evidence type="ECO:0000313" key="8">
    <source>
        <dbReference type="EMBL" id="WAH44333.1"/>
    </source>
</evidence>
<dbReference type="Proteomes" id="UP001164761">
    <property type="component" value="Chromosome"/>
</dbReference>
<feature type="domain" description="Molybdopterin cofactor biosynthesis C (MoaC)" evidence="7">
    <location>
        <begin position="18"/>
        <end position="158"/>
    </location>
</feature>
<keyword evidence="5 6" id="KW-0456">Lyase</keyword>
<dbReference type="NCBIfam" id="NF006870">
    <property type="entry name" value="PRK09364.1"/>
    <property type="match status" value="1"/>
</dbReference>
<organism evidence="8 9">
    <name type="scientific">Alicyclobacillus fastidiosus</name>
    <dbReference type="NCBI Taxonomy" id="392011"/>
    <lineage>
        <taxon>Bacteria</taxon>
        <taxon>Bacillati</taxon>
        <taxon>Bacillota</taxon>
        <taxon>Bacilli</taxon>
        <taxon>Bacillales</taxon>
        <taxon>Alicyclobacillaceae</taxon>
        <taxon>Alicyclobacillus</taxon>
    </lineage>
</organism>
<comment type="catalytic activity">
    <reaction evidence="1 6">
        <text>(8S)-3',8-cyclo-7,8-dihydroguanosine 5'-triphosphate = cyclic pyranopterin phosphate + diphosphate</text>
        <dbReference type="Rhea" id="RHEA:49580"/>
        <dbReference type="ChEBI" id="CHEBI:33019"/>
        <dbReference type="ChEBI" id="CHEBI:59648"/>
        <dbReference type="ChEBI" id="CHEBI:131766"/>
        <dbReference type="EC" id="4.6.1.17"/>
    </reaction>
</comment>
<name>A0ABY6ZN08_9BACL</name>
<evidence type="ECO:0000313" key="9">
    <source>
        <dbReference type="Proteomes" id="UP001164761"/>
    </source>
</evidence>
<dbReference type="EMBL" id="CP104067">
    <property type="protein sequence ID" value="WAH44333.1"/>
    <property type="molecule type" value="Genomic_DNA"/>
</dbReference>
<dbReference type="InterPro" id="IPR023045">
    <property type="entry name" value="MoaC"/>
</dbReference>
<protein>
    <recommendedName>
        <fullName evidence="3 6">Cyclic pyranopterin monophosphate synthase</fullName>
        <ecNumber evidence="3 6">4.6.1.17</ecNumber>
    </recommendedName>
    <alternativeName>
        <fullName evidence="6">Molybdenum cofactor biosynthesis protein C</fullName>
    </alternativeName>
</protein>
<feature type="binding site" evidence="6">
    <location>
        <begin position="78"/>
        <end position="80"/>
    </location>
    <ligand>
        <name>substrate</name>
    </ligand>
</feature>
<dbReference type="PANTHER" id="PTHR22960">
    <property type="entry name" value="MOLYBDOPTERIN COFACTOR SYNTHESIS PROTEIN A"/>
    <property type="match status" value="1"/>
</dbReference>
<feature type="binding site" evidence="6">
    <location>
        <begin position="121"/>
        <end position="122"/>
    </location>
    <ligand>
        <name>substrate</name>
    </ligand>
</feature>
<keyword evidence="4 6" id="KW-0501">Molybdenum cofactor biosynthesis</keyword>
<dbReference type="CDD" id="cd01420">
    <property type="entry name" value="MoaC_PE"/>
    <property type="match status" value="1"/>
</dbReference>
<feature type="active site" evidence="6">
    <location>
        <position position="136"/>
    </location>
</feature>
<dbReference type="NCBIfam" id="TIGR00581">
    <property type="entry name" value="moaC"/>
    <property type="match status" value="1"/>
</dbReference>
<dbReference type="InterPro" id="IPR047594">
    <property type="entry name" value="MoaC_bact/euk"/>
</dbReference>
<dbReference type="Pfam" id="PF01967">
    <property type="entry name" value="MoaC"/>
    <property type="match status" value="1"/>
</dbReference>
<dbReference type="HAMAP" id="MF_01224_B">
    <property type="entry name" value="MoaC_B"/>
    <property type="match status" value="1"/>
</dbReference>
<dbReference type="GO" id="GO:0061799">
    <property type="term" value="F:cyclic pyranopterin monophosphate synthase activity"/>
    <property type="evidence" value="ECO:0007669"/>
    <property type="project" value="UniProtKB-EC"/>
</dbReference>
<keyword evidence="9" id="KW-1185">Reference proteome</keyword>
<dbReference type="InterPro" id="IPR002820">
    <property type="entry name" value="Mopterin_CF_biosynth-C_dom"/>
</dbReference>
<dbReference type="InterPro" id="IPR036522">
    <property type="entry name" value="MoaC_sf"/>
</dbReference>
<evidence type="ECO:0000256" key="2">
    <source>
        <dbReference type="ARBA" id="ARBA00005046"/>
    </source>
</evidence>
<accession>A0ABY6ZN08</accession>
<gene>
    <name evidence="6 8" type="primary">moaC</name>
    <name evidence="8" type="ORF">NZD89_13640</name>
</gene>
<evidence type="ECO:0000256" key="4">
    <source>
        <dbReference type="ARBA" id="ARBA00023150"/>
    </source>
</evidence>
<reference evidence="8" key="1">
    <citation type="submission" date="2022-08" db="EMBL/GenBank/DDBJ databases">
        <title>Alicyclobacillus fastidiosus DSM 17978, complete genome.</title>
        <authorList>
            <person name="Wang Q."/>
            <person name="Cai R."/>
            <person name="Wang Z."/>
        </authorList>
    </citation>
    <scope>NUCLEOTIDE SEQUENCE</scope>
    <source>
        <strain evidence="8">DSM 17978</strain>
    </source>
</reference>
<comment type="pathway">
    <text evidence="2 6">Cofactor biosynthesis; molybdopterin biosynthesis.</text>
</comment>
<dbReference type="InterPro" id="IPR050105">
    <property type="entry name" value="MoCo_biosynth_MoaA/MoaC"/>
</dbReference>
<dbReference type="EC" id="4.6.1.17" evidence="3 6"/>